<proteinExistence type="predicted"/>
<gene>
    <name evidence="1" type="ORF">MAR_ORF058</name>
</gene>
<dbReference type="EMBL" id="GU071086">
    <property type="protein sequence ID" value="ADB03844.1"/>
    <property type="molecule type" value="Genomic_DNA"/>
</dbReference>
<dbReference type="RefSeq" id="YP_003406806.1">
    <property type="nucleotide sequence ID" value="NC_013756.1"/>
</dbReference>
<organism evidence="1 2">
    <name type="scientific">Marseillevirus marseillevirus</name>
    <name type="common">GBM</name>
    <dbReference type="NCBI Taxonomy" id="694581"/>
    <lineage>
        <taxon>Viruses</taxon>
        <taxon>Varidnaviria</taxon>
        <taxon>Bamfordvirae</taxon>
        <taxon>Nucleocytoviricota</taxon>
        <taxon>Megaviricetes</taxon>
        <taxon>Pimascovirales</taxon>
        <taxon>Pimascovirales incertae sedis</taxon>
        <taxon>Marseilleviridae</taxon>
        <taxon>Marseillevirus</taxon>
        <taxon>Marseillevirus massiliense</taxon>
    </lineage>
</organism>
<evidence type="ECO:0008006" key="3">
    <source>
        <dbReference type="Google" id="ProtNLM"/>
    </source>
</evidence>
<reference evidence="1 2" key="1">
    <citation type="journal article" date="2009" name="Proc. Natl. Acad. Sci. U.S.A.">
        <title>Giant Marseillevirus highlights the role of amoebae as a melting pot in emergence of chimeric microorganisms.</title>
        <authorList>
            <person name="Boyer M."/>
            <person name="Yutin N."/>
            <person name="Pagnier I."/>
            <person name="Barrassi L."/>
            <person name="Fournous G."/>
            <person name="Espinosa L."/>
            <person name="Robert C."/>
            <person name="Azza S."/>
            <person name="Sun S."/>
            <person name="Rossmann M.G."/>
            <person name="Suzan-Monti M."/>
            <person name="La Scola B."/>
            <person name="Koonin E.V."/>
            <person name="Raoult D."/>
        </authorList>
    </citation>
    <scope>NUCLEOTIDE SEQUENCE [LARGE SCALE GENOMIC DNA]</scope>
    <source>
        <strain evidence="1 2">T19</strain>
    </source>
</reference>
<organismHost>
    <name type="scientific">Acanthamoeba</name>
    <dbReference type="NCBI Taxonomy" id="5754"/>
</organismHost>
<accession>D2XA67</accession>
<dbReference type="GeneID" id="8746295"/>
<name>D2XA67_GBMV</name>
<evidence type="ECO:0000313" key="1">
    <source>
        <dbReference type="EMBL" id="ADB03844.1"/>
    </source>
</evidence>
<keyword evidence="2" id="KW-1185">Reference proteome</keyword>
<sequence>MSISFVWSDDNLVKLIAKHLPPRDAFSLSATSKQNKKTFSGAFSRLLNDSWWRKGAVDFWQVFGKQVSKELLDFVLKEGEARFYVLDILIERTVYISDISYFDSLVRRGAVFVSGGRVKTSGAYGLYLCRHSFSENRETYEELQKRGIRIEKFCGSCC</sequence>
<dbReference type="KEGG" id="vg:8746295"/>
<protein>
    <recommendedName>
        <fullName evidence="3">F-box domain-containing protein</fullName>
    </recommendedName>
</protein>
<dbReference type="OrthoDB" id="32979at10239"/>
<dbReference type="Proteomes" id="UP000029780">
    <property type="component" value="Segment"/>
</dbReference>
<evidence type="ECO:0000313" key="2">
    <source>
        <dbReference type="Proteomes" id="UP000029780"/>
    </source>
</evidence>